<accession>A0ABW5B5Z9</accession>
<name>A0ABW5B5Z9_9BACT</name>
<evidence type="ECO:0000256" key="1">
    <source>
        <dbReference type="ARBA" id="ARBA00004167"/>
    </source>
</evidence>
<dbReference type="InterPro" id="IPR050739">
    <property type="entry name" value="MFP"/>
</dbReference>
<evidence type="ECO:0000259" key="7">
    <source>
        <dbReference type="Pfam" id="PF26002"/>
    </source>
</evidence>
<comment type="caution">
    <text evidence="8">The sequence shown here is derived from an EMBL/GenBank/DDBJ whole genome shotgun (WGS) entry which is preliminary data.</text>
</comment>
<evidence type="ECO:0000256" key="5">
    <source>
        <dbReference type="SAM" id="Coils"/>
    </source>
</evidence>
<keyword evidence="2 6" id="KW-0812">Transmembrane</keyword>
<dbReference type="Pfam" id="PF26002">
    <property type="entry name" value="Beta-barrel_AprE"/>
    <property type="match status" value="1"/>
</dbReference>
<sequence length="385" mass="44009">MIFPAAVIKQTTEYYQSKITVTSQSIYLLLLMILISGFIVLPLVEIDVTVQARGTFQSSLQRNAILSSSGGRLQELMIKENQKVKKGEVLAVIRSESVNLEISGHEERLQLLHDFISDLYKLIQLNFDQEELEFPILRTKFYQAGFFEFHTAYNNQQALVQKQDRDFNRAKILYEAKSIAFAEFDEAEIQYKQSIANFDLLKKRKKAEWEQELVTYQREKLNLSNQIEILQEQLDQFTIIAGVSGTVINVPNLNVGDFIFANQKLGEISPDSSLLAVTYLSPADIAFIEKGQVVNFQVDAYNYNQWGLAYGKVLEIADDLTLISENEAGFLVTCILDSPILMLKTGYEGEIKKGMTFNSRFVIARRTLFQLLYDKVDDWLNPSRS</sequence>
<feature type="domain" description="AprE-like beta-barrel" evidence="7">
    <location>
        <begin position="276"/>
        <end position="359"/>
    </location>
</feature>
<keyword evidence="5" id="KW-0175">Coiled coil</keyword>
<keyword evidence="4 6" id="KW-0472">Membrane</keyword>
<dbReference type="InterPro" id="IPR058982">
    <property type="entry name" value="Beta-barrel_AprE"/>
</dbReference>
<feature type="transmembrane region" description="Helical" evidence="6">
    <location>
        <begin position="26"/>
        <end position="44"/>
    </location>
</feature>
<keyword evidence="9" id="KW-1185">Reference proteome</keyword>
<gene>
    <name evidence="8" type="ORF">ACFSKV_03340</name>
</gene>
<organism evidence="8 9">
    <name type="scientific">Shivajiella indica</name>
    <dbReference type="NCBI Taxonomy" id="872115"/>
    <lineage>
        <taxon>Bacteria</taxon>
        <taxon>Pseudomonadati</taxon>
        <taxon>Bacteroidota</taxon>
        <taxon>Cytophagia</taxon>
        <taxon>Cytophagales</taxon>
        <taxon>Cyclobacteriaceae</taxon>
        <taxon>Shivajiella</taxon>
    </lineage>
</organism>
<evidence type="ECO:0000256" key="2">
    <source>
        <dbReference type="ARBA" id="ARBA00022692"/>
    </source>
</evidence>
<dbReference type="PANTHER" id="PTHR30386">
    <property type="entry name" value="MEMBRANE FUSION SUBUNIT OF EMRAB-TOLC MULTIDRUG EFFLUX PUMP"/>
    <property type="match status" value="1"/>
</dbReference>
<feature type="coiled-coil region" evidence="5">
    <location>
        <begin position="206"/>
        <end position="233"/>
    </location>
</feature>
<evidence type="ECO:0000313" key="9">
    <source>
        <dbReference type="Proteomes" id="UP001597414"/>
    </source>
</evidence>
<protein>
    <submittedName>
        <fullName evidence="8">HlyD family secretion protein</fullName>
    </submittedName>
</protein>
<dbReference type="EMBL" id="JBHUIV010000008">
    <property type="protein sequence ID" value="MFD2200586.1"/>
    <property type="molecule type" value="Genomic_DNA"/>
</dbReference>
<evidence type="ECO:0000256" key="3">
    <source>
        <dbReference type="ARBA" id="ARBA00022989"/>
    </source>
</evidence>
<dbReference type="Proteomes" id="UP001597414">
    <property type="component" value="Unassembled WGS sequence"/>
</dbReference>
<dbReference type="PRINTS" id="PR01490">
    <property type="entry name" value="RTXTOXIND"/>
</dbReference>
<evidence type="ECO:0000256" key="6">
    <source>
        <dbReference type="SAM" id="Phobius"/>
    </source>
</evidence>
<proteinExistence type="predicted"/>
<evidence type="ECO:0000256" key="4">
    <source>
        <dbReference type="ARBA" id="ARBA00023136"/>
    </source>
</evidence>
<dbReference type="RefSeq" id="WP_380800374.1">
    <property type="nucleotide sequence ID" value="NZ_JBHUIV010000008.1"/>
</dbReference>
<reference evidence="9" key="1">
    <citation type="journal article" date="2019" name="Int. J. Syst. Evol. Microbiol.">
        <title>The Global Catalogue of Microorganisms (GCM) 10K type strain sequencing project: providing services to taxonomists for standard genome sequencing and annotation.</title>
        <authorList>
            <consortium name="The Broad Institute Genomics Platform"/>
            <consortium name="The Broad Institute Genome Sequencing Center for Infectious Disease"/>
            <person name="Wu L."/>
            <person name="Ma J."/>
        </authorList>
    </citation>
    <scope>NUCLEOTIDE SEQUENCE [LARGE SCALE GENOMIC DNA]</scope>
    <source>
        <strain evidence="9">KCTC 19812</strain>
    </source>
</reference>
<dbReference type="Gene3D" id="2.40.30.170">
    <property type="match status" value="1"/>
</dbReference>
<comment type="subcellular location">
    <subcellularLocation>
        <location evidence="1">Membrane</location>
        <topology evidence="1">Single-pass membrane protein</topology>
    </subcellularLocation>
</comment>
<evidence type="ECO:0000313" key="8">
    <source>
        <dbReference type="EMBL" id="MFD2200586.1"/>
    </source>
</evidence>
<dbReference type="PANTHER" id="PTHR30386:SF26">
    <property type="entry name" value="TRANSPORT PROTEIN COMB"/>
    <property type="match status" value="1"/>
</dbReference>
<keyword evidence="3 6" id="KW-1133">Transmembrane helix</keyword>